<accession>A0A1G2HZG5</accession>
<name>A0A1G2HZG5_9BACT</name>
<evidence type="ECO:0000313" key="2">
    <source>
        <dbReference type="Proteomes" id="UP000176421"/>
    </source>
</evidence>
<dbReference type="Proteomes" id="UP000176421">
    <property type="component" value="Unassembled WGS sequence"/>
</dbReference>
<protein>
    <submittedName>
        <fullName evidence="1">Uncharacterized protein</fullName>
    </submittedName>
</protein>
<dbReference type="EMBL" id="MHOS01000027">
    <property type="protein sequence ID" value="OGZ67883.1"/>
    <property type="molecule type" value="Genomic_DNA"/>
</dbReference>
<comment type="caution">
    <text evidence="1">The sequence shown here is derived from an EMBL/GenBank/DDBJ whole genome shotgun (WGS) entry which is preliminary data.</text>
</comment>
<gene>
    <name evidence="1" type="ORF">A3D35_00055</name>
</gene>
<sequence>MIKIKHKNFDLVFIFRNKGLRFFFSDPLHPCYQDSRVCVSTMRESHPTIATAIAVPVTTRSFAFCSSQIFTEVLSEKRLGDVEGVGQAGLVFFTTQSEIRKVMKIEAKDFLTVRVILAGIEDMGVPHIIDFLGRDDRDFRIQDVQLEEHLIQTLTPVRPIKAPALALILDG</sequence>
<reference evidence="1 2" key="1">
    <citation type="journal article" date="2016" name="Nat. Commun.">
        <title>Thousands of microbial genomes shed light on interconnected biogeochemical processes in an aquifer system.</title>
        <authorList>
            <person name="Anantharaman K."/>
            <person name="Brown C.T."/>
            <person name="Hug L.A."/>
            <person name="Sharon I."/>
            <person name="Castelle C.J."/>
            <person name="Probst A.J."/>
            <person name="Thomas B.C."/>
            <person name="Singh A."/>
            <person name="Wilkins M.J."/>
            <person name="Karaoz U."/>
            <person name="Brodie E.L."/>
            <person name="Williams K.H."/>
            <person name="Hubbard S.S."/>
            <person name="Banfield J.F."/>
        </authorList>
    </citation>
    <scope>NUCLEOTIDE SEQUENCE [LARGE SCALE GENOMIC DNA]</scope>
</reference>
<evidence type="ECO:0000313" key="1">
    <source>
        <dbReference type="EMBL" id="OGZ67883.1"/>
    </source>
</evidence>
<organism evidence="1 2">
    <name type="scientific">Candidatus Staskawiczbacteria bacterium RIFCSPHIGHO2_02_FULL_34_9</name>
    <dbReference type="NCBI Taxonomy" id="1802206"/>
    <lineage>
        <taxon>Bacteria</taxon>
        <taxon>Candidatus Staskawicziibacteriota</taxon>
    </lineage>
</organism>
<dbReference type="AlphaFoldDB" id="A0A1G2HZG5"/>
<proteinExistence type="predicted"/>